<dbReference type="Proteomes" id="UP000314294">
    <property type="component" value="Unassembled WGS sequence"/>
</dbReference>
<evidence type="ECO:0000256" key="2">
    <source>
        <dbReference type="SAM" id="Phobius"/>
    </source>
</evidence>
<feature type="transmembrane region" description="Helical" evidence="2">
    <location>
        <begin position="199"/>
        <end position="222"/>
    </location>
</feature>
<evidence type="ECO:0000313" key="4">
    <source>
        <dbReference type="Proteomes" id="UP000314294"/>
    </source>
</evidence>
<dbReference type="EMBL" id="SRLO01000040">
    <property type="protein sequence ID" value="TNN82261.1"/>
    <property type="molecule type" value="Genomic_DNA"/>
</dbReference>
<protein>
    <submittedName>
        <fullName evidence="3">Uncharacterized protein</fullName>
    </submittedName>
</protein>
<accession>A0A4Z2IWX7</accession>
<feature type="transmembrane region" description="Helical" evidence="2">
    <location>
        <begin position="234"/>
        <end position="253"/>
    </location>
</feature>
<reference evidence="3 4" key="1">
    <citation type="submission" date="2019-03" db="EMBL/GenBank/DDBJ databases">
        <title>First draft genome of Liparis tanakae, snailfish: a comprehensive survey of snailfish specific genes.</title>
        <authorList>
            <person name="Kim W."/>
            <person name="Song I."/>
            <person name="Jeong J.-H."/>
            <person name="Kim D."/>
            <person name="Kim S."/>
            <person name="Ryu S."/>
            <person name="Song J.Y."/>
            <person name="Lee S.K."/>
        </authorList>
    </citation>
    <scope>NUCLEOTIDE SEQUENCE [LARGE SCALE GENOMIC DNA]</scope>
    <source>
        <tissue evidence="3">Muscle</tissue>
    </source>
</reference>
<feature type="transmembrane region" description="Helical" evidence="2">
    <location>
        <begin position="113"/>
        <end position="135"/>
    </location>
</feature>
<proteinExistence type="predicted"/>
<comment type="caution">
    <text evidence="3">The sequence shown here is derived from an EMBL/GenBank/DDBJ whole genome shotgun (WGS) entry which is preliminary data.</text>
</comment>
<evidence type="ECO:0000313" key="3">
    <source>
        <dbReference type="EMBL" id="TNN82261.1"/>
    </source>
</evidence>
<keyword evidence="2" id="KW-0472">Membrane</keyword>
<organism evidence="3 4">
    <name type="scientific">Liparis tanakae</name>
    <name type="common">Tanaka's snailfish</name>
    <dbReference type="NCBI Taxonomy" id="230148"/>
    <lineage>
        <taxon>Eukaryota</taxon>
        <taxon>Metazoa</taxon>
        <taxon>Chordata</taxon>
        <taxon>Craniata</taxon>
        <taxon>Vertebrata</taxon>
        <taxon>Euteleostomi</taxon>
        <taxon>Actinopterygii</taxon>
        <taxon>Neopterygii</taxon>
        <taxon>Teleostei</taxon>
        <taxon>Neoteleostei</taxon>
        <taxon>Acanthomorphata</taxon>
        <taxon>Eupercaria</taxon>
        <taxon>Perciformes</taxon>
        <taxon>Cottioidei</taxon>
        <taxon>Cottales</taxon>
        <taxon>Liparidae</taxon>
        <taxon>Liparis</taxon>
    </lineage>
</organism>
<keyword evidence="4" id="KW-1185">Reference proteome</keyword>
<keyword evidence="2" id="KW-1133">Transmembrane helix</keyword>
<dbReference type="AlphaFoldDB" id="A0A4Z2IWX7"/>
<sequence length="256" mass="28274">MADEMLFCRSWFLLTSSSSSSEEKEGSVSRLPWSSSSRSAPSARPPSPNVCGGVGARERGGGGGGEEGDRGRIPPFIEEQEFRDSCSPPSSGPRWDCFLPVFKKSRNEAMKPGLNVLLTSTAFCWCFIDMSRVWFSSCLPMSMAALGPGLSPSDGADPTDPSDRTGSVLDSESVLNKHSDDGMTQIIESFQDYLDRSDWILVQLLGRLLLELKVMPLMLLLLMMRLLVRVGNMLLLLLLLKLLMLMLLMQVMMLRL</sequence>
<gene>
    <name evidence="3" type="ORF">EYF80_007381</name>
</gene>
<feature type="region of interest" description="Disordered" evidence="1">
    <location>
        <begin position="17"/>
        <end position="73"/>
    </location>
</feature>
<feature type="compositionally biased region" description="Low complexity" evidence="1">
    <location>
        <begin position="28"/>
        <end position="42"/>
    </location>
</feature>
<evidence type="ECO:0000256" key="1">
    <source>
        <dbReference type="SAM" id="MobiDB-lite"/>
    </source>
</evidence>
<name>A0A4Z2IWX7_9TELE</name>
<keyword evidence="2" id="KW-0812">Transmembrane</keyword>